<accession>A0ABM5EMC8</accession>
<gene>
    <name evidence="7" type="primary">ADAMTSL5</name>
</gene>
<dbReference type="SMART" id="SM00643">
    <property type="entry name" value="C345C"/>
    <property type="match status" value="1"/>
</dbReference>
<dbReference type="InterPro" id="IPR000884">
    <property type="entry name" value="TSP1_rpt"/>
</dbReference>
<dbReference type="SMART" id="SM00209">
    <property type="entry name" value="TSP1"/>
    <property type="match status" value="1"/>
</dbReference>
<evidence type="ECO:0000256" key="4">
    <source>
        <dbReference type="SAM" id="MobiDB-lite"/>
    </source>
</evidence>
<comment type="subcellular location">
    <subcellularLocation>
        <location evidence="1">Secreted</location>
    </subcellularLocation>
</comment>
<dbReference type="Pfam" id="PF00090">
    <property type="entry name" value="TSP_1"/>
    <property type="match status" value="1"/>
</dbReference>
<dbReference type="Gene3D" id="2.20.100.10">
    <property type="entry name" value="Thrombospondin type-1 (TSP1) repeat"/>
    <property type="match status" value="1"/>
</dbReference>
<protein>
    <submittedName>
        <fullName evidence="7">ADAMTS-like protein 5 isoform X1</fullName>
    </submittedName>
</protein>
<dbReference type="Pfam" id="PF19236">
    <property type="entry name" value="ADAMTS_CR_3"/>
    <property type="match status" value="1"/>
</dbReference>
<keyword evidence="6" id="KW-1185">Reference proteome</keyword>
<dbReference type="PROSITE" id="PS50092">
    <property type="entry name" value="TSP1"/>
    <property type="match status" value="1"/>
</dbReference>
<feature type="domain" description="NTR" evidence="5">
    <location>
        <begin position="461"/>
        <end position="580"/>
    </location>
</feature>
<reference evidence="7" key="1">
    <citation type="submission" date="2025-08" db="UniProtKB">
        <authorList>
            <consortium name="RefSeq"/>
        </authorList>
    </citation>
    <scope>IDENTIFICATION</scope>
</reference>
<dbReference type="InterPro" id="IPR018933">
    <property type="entry name" value="Netrin_module_non-TIMP"/>
</dbReference>
<evidence type="ECO:0000256" key="2">
    <source>
        <dbReference type="ARBA" id="ARBA00022525"/>
    </source>
</evidence>
<dbReference type="InterPro" id="IPR008993">
    <property type="entry name" value="TIMP-like_OB-fold"/>
</dbReference>
<dbReference type="InterPro" id="IPR013273">
    <property type="entry name" value="ADAMTS/ADAMTS-like"/>
</dbReference>
<name>A0ABM5EMC8_9SAUR</name>
<dbReference type="PRINTS" id="PR01857">
    <property type="entry name" value="ADAMTSFAMILY"/>
</dbReference>
<evidence type="ECO:0000313" key="6">
    <source>
        <dbReference type="Proteomes" id="UP001652642"/>
    </source>
</evidence>
<dbReference type="InterPro" id="IPR050439">
    <property type="entry name" value="ADAMTS_ADAMTS-like"/>
</dbReference>
<dbReference type="Pfam" id="PF05986">
    <property type="entry name" value="ADAMTS_spacer1"/>
    <property type="match status" value="1"/>
</dbReference>
<dbReference type="PROSITE" id="PS50189">
    <property type="entry name" value="NTR"/>
    <property type="match status" value="1"/>
</dbReference>
<dbReference type="SUPFAM" id="SSF82895">
    <property type="entry name" value="TSP-1 type 1 repeat"/>
    <property type="match status" value="1"/>
</dbReference>
<evidence type="ECO:0000313" key="7">
    <source>
        <dbReference type="RefSeq" id="XP_072834315.1"/>
    </source>
</evidence>
<feature type="region of interest" description="Disordered" evidence="4">
    <location>
        <begin position="1"/>
        <end position="66"/>
    </location>
</feature>
<dbReference type="InterPro" id="IPR045371">
    <property type="entry name" value="ADAMTS_CR_3"/>
</dbReference>
<keyword evidence="3" id="KW-1015">Disulfide bond</keyword>
<feature type="region of interest" description="Disordered" evidence="4">
    <location>
        <begin position="583"/>
        <end position="605"/>
    </location>
</feature>
<dbReference type="GeneID" id="110079232"/>
<dbReference type="Pfam" id="PF01759">
    <property type="entry name" value="NTR"/>
    <property type="match status" value="1"/>
</dbReference>
<dbReference type="PANTHER" id="PTHR13723">
    <property type="entry name" value="ADAMTS A DISINTEGRIN AND METALLOPROTEASE WITH THROMBOSPONDIN MOTIFS PROTEASE"/>
    <property type="match status" value="1"/>
</dbReference>
<dbReference type="RefSeq" id="XP_072834315.1">
    <property type="nucleotide sequence ID" value="XM_072978214.1"/>
</dbReference>
<evidence type="ECO:0000256" key="3">
    <source>
        <dbReference type="ARBA" id="ARBA00023157"/>
    </source>
</evidence>
<evidence type="ECO:0000256" key="1">
    <source>
        <dbReference type="ARBA" id="ARBA00004613"/>
    </source>
</evidence>
<dbReference type="InterPro" id="IPR010294">
    <property type="entry name" value="ADAMTS_spacer1"/>
</dbReference>
<proteinExistence type="predicted"/>
<sequence>MAGSGANGPEGPLPSPLRLSPMGESFGGHQRRPPRYLAGAPVGATSWGPRDAGRQRRGWRKGLGAGSPPSDCIWPIAPWRCLLIAGLMLACVVQGTDHRTTALGPGRGLQPRRHRRQLGHGAWTHWGSWSACSSTCGEGASFRARRCIRFPEEEPCKGKARQYRVCQLEGCPQGAIPFRAIQCSLYNGKSVLGGQGPYRWVPFHGAPSLCDLNCLAEGHNFYYTFGRVLDGTPCSPESRDLCISGRCLRAGCDGILGSEAQADACGMCDGRNESCVLVQAVFQAAFPASGFFGYKNVTRIPAGARHIKVVDRSRNYLALMDANQRYVLNGDWAINWPGEYEVAGTRVHYRRTADLQESLEAEGPTQEDLLVMVLVQEPHPGVEYRFWLPRGHLHPAQSDTSPLRQPQVREAEGAPAPTVREPHRSPGATAVAPHFQNARRSSRRKAQGEAPPGAAAHPGRCGECQVPRGRSQRIHHYCNSDFVFRARILSKQLVGQETRYDLQVREAYRNRVALRHREYLWVADTCDCPPLTERREYVLMARQHVNFEHTRNRLLLPRGAYARPWSPREDLQLRDAAQRCGGLEEAWRSPRGPGPLRREGGGPAG</sequence>
<dbReference type="Proteomes" id="UP001652642">
    <property type="component" value="Chromosome 7"/>
</dbReference>
<organism evidence="6 7">
    <name type="scientific">Pogona vitticeps</name>
    <name type="common">central bearded dragon</name>
    <dbReference type="NCBI Taxonomy" id="103695"/>
    <lineage>
        <taxon>Eukaryota</taxon>
        <taxon>Metazoa</taxon>
        <taxon>Chordata</taxon>
        <taxon>Craniata</taxon>
        <taxon>Vertebrata</taxon>
        <taxon>Euteleostomi</taxon>
        <taxon>Lepidosauria</taxon>
        <taxon>Squamata</taxon>
        <taxon>Bifurcata</taxon>
        <taxon>Unidentata</taxon>
        <taxon>Episquamata</taxon>
        <taxon>Toxicofera</taxon>
        <taxon>Iguania</taxon>
        <taxon>Acrodonta</taxon>
        <taxon>Agamidae</taxon>
        <taxon>Amphibolurinae</taxon>
        <taxon>Pogona</taxon>
    </lineage>
</organism>
<dbReference type="SUPFAM" id="SSF50242">
    <property type="entry name" value="TIMP-like"/>
    <property type="match status" value="1"/>
</dbReference>
<feature type="region of interest" description="Disordered" evidence="4">
    <location>
        <begin position="396"/>
        <end position="461"/>
    </location>
</feature>
<dbReference type="Gene3D" id="2.40.50.120">
    <property type="match status" value="1"/>
</dbReference>
<feature type="compositionally biased region" description="Low complexity" evidence="4">
    <location>
        <begin position="448"/>
        <end position="459"/>
    </location>
</feature>
<dbReference type="PANTHER" id="PTHR13723:SF173">
    <property type="entry name" value="ADAMTS-LIKE PROTEIN 5"/>
    <property type="match status" value="1"/>
</dbReference>
<dbReference type="InterPro" id="IPR036383">
    <property type="entry name" value="TSP1_rpt_sf"/>
</dbReference>
<dbReference type="Gene3D" id="2.60.120.830">
    <property type="match status" value="1"/>
</dbReference>
<dbReference type="InterPro" id="IPR001134">
    <property type="entry name" value="Netrin_domain"/>
</dbReference>
<keyword evidence="2" id="KW-0964">Secreted</keyword>
<evidence type="ECO:0000259" key="5">
    <source>
        <dbReference type="PROSITE" id="PS50189"/>
    </source>
</evidence>
<dbReference type="CDD" id="cd03523">
    <property type="entry name" value="NTR_like"/>
    <property type="match status" value="1"/>
</dbReference>
<feature type="compositionally biased region" description="Basic and acidic residues" evidence="4">
    <location>
        <begin position="596"/>
        <end position="605"/>
    </location>
</feature>